<sequence>MKRLTCLVLPLLLAACAAKAPLTYHTLTSSADPQATGEPAPFRFALQGVTVPPQVDQPQLVIRQGDGIALLEDQRWIAPLADEVRSALSADLQARLGTLDLGDAPRGGGSPVLRINLDVRRFESVPGGFARIEGLWTLRLATPAGDRVLTCGSRLQAPAGPSYQSLVDAHRAALRQLAARIEPVARRFVAADGEADCPAS</sequence>
<dbReference type="Pfam" id="PF03886">
    <property type="entry name" value="ABC_trans_aux"/>
    <property type="match status" value="1"/>
</dbReference>
<dbReference type="Gene3D" id="3.40.50.10610">
    <property type="entry name" value="ABC-type transport auxiliary lipoprotein component"/>
    <property type="match status" value="1"/>
</dbReference>
<organism evidence="3 4">
    <name type="scientific">Pseudomonas oryzihabitans</name>
    <dbReference type="NCBI Taxonomy" id="47885"/>
    <lineage>
        <taxon>Bacteria</taxon>
        <taxon>Pseudomonadati</taxon>
        <taxon>Pseudomonadota</taxon>
        <taxon>Gammaproteobacteria</taxon>
        <taxon>Pseudomonadales</taxon>
        <taxon>Pseudomonadaceae</taxon>
        <taxon>Pseudomonas</taxon>
    </lineage>
</organism>
<feature type="signal peptide" evidence="1">
    <location>
        <begin position="1"/>
        <end position="20"/>
    </location>
</feature>
<name>A0AAJ2BJX8_9PSED</name>
<dbReference type="InterPro" id="IPR005586">
    <property type="entry name" value="ABC_trans_aux"/>
</dbReference>
<dbReference type="EMBL" id="JAVJAF010000001">
    <property type="protein sequence ID" value="MDR6233972.1"/>
    <property type="molecule type" value="Genomic_DNA"/>
</dbReference>
<proteinExistence type="predicted"/>
<dbReference type="PROSITE" id="PS51257">
    <property type="entry name" value="PROKAR_LIPOPROTEIN"/>
    <property type="match status" value="1"/>
</dbReference>
<feature type="domain" description="ABC-type transport auxiliary lipoprotein component" evidence="2">
    <location>
        <begin position="26"/>
        <end position="181"/>
    </location>
</feature>
<evidence type="ECO:0000256" key="1">
    <source>
        <dbReference type="SAM" id="SignalP"/>
    </source>
</evidence>
<protein>
    <submittedName>
        <fullName evidence="3">Lipoprotein YmbA</fullName>
    </submittedName>
</protein>
<dbReference type="SUPFAM" id="SSF159594">
    <property type="entry name" value="XCC0632-like"/>
    <property type="match status" value="1"/>
</dbReference>
<feature type="chain" id="PRO_5042485803" evidence="1">
    <location>
        <begin position="21"/>
        <end position="200"/>
    </location>
</feature>
<dbReference type="AlphaFoldDB" id="A0AAJ2BJX8"/>
<accession>A0AAJ2BJX8</accession>
<dbReference type="RefSeq" id="WP_309757334.1">
    <property type="nucleotide sequence ID" value="NZ_JAVJAF010000001.1"/>
</dbReference>
<keyword evidence="3" id="KW-0449">Lipoprotein</keyword>
<gene>
    <name evidence="3" type="ORF">QE440_001713</name>
</gene>
<evidence type="ECO:0000313" key="4">
    <source>
        <dbReference type="Proteomes" id="UP001268036"/>
    </source>
</evidence>
<evidence type="ECO:0000259" key="2">
    <source>
        <dbReference type="Pfam" id="PF03886"/>
    </source>
</evidence>
<evidence type="ECO:0000313" key="3">
    <source>
        <dbReference type="EMBL" id="MDR6233972.1"/>
    </source>
</evidence>
<comment type="caution">
    <text evidence="3">The sequence shown here is derived from an EMBL/GenBank/DDBJ whole genome shotgun (WGS) entry which is preliminary data.</text>
</comment>
<keyword evidence="1" id="KW-0732">Signal</keyword>
<reference evidence="3" key="1">
    <citation type="submission" date="2023-08" db="EMBL/GenBank/DDBJ databases">
        <title>Functional and genomic diversity of the sorghum phyllosphere microbiome.</title>
        <authorList>
            <person name="Shade A."/>
        </authorList>
    </citation>
    <scope>NUCLEOTIDE SEQUENCE</scope>
    <source>
        <strain evidence="3">SORGH_AS_0201</strain>
    </source>
</reference>
<dbReference type="Proteomes" id="UP001268036">
    <property type="component" value="Unassembled WGS sequence"/>
</dbReference>